<comment type="caution">
    <text evidence="1">The sequence shown here is derived from an EMBL/GenBank/DDBJ whole genome shotgun (WGS) entry which is preliminary data.</text>
</comment>
<evidence type="ECO:0000313" key="1">
    <source>
        <dbReference type="EMBL" id="KAJ9055285.1"/>
    </source>
</evidence>
<keyword evidence="2" id="KW-1185">Reference proteome</keyword>
<accession>A0ACC2RZ44</accession>
<sequence>MKFTEELSLPSLGFLRSSSSGTTIVKPVLVFQNQDLAGSSACKGSVSGKRRRASPWSMGLAACKNTGSGFESYSWVQVSREKELSILTEGLSPTERTKEEI</sequence>
<reference evidence="1" key="1">
    <citation type="submission" date="2022-04" db="EMBL/GenBank/DDBJ databases">
        <title>Genome of the entomopathogenic fungus Entomophthora muscae.</title>
        <authorList>
            <person name="Elya C."/>
            <person name="Lovett B.R."/>
            <person name="Lee E."/>
            <person name="Macias A.M."/>
            <person name="Hajek A.E."/>
            <person name="De Bivort B.L."/>
            <person name="Kasson M.T."/>
            <person name="De Fine Licht H.H."/>
            <person name="Stajich J.E."/>
        </authorList>
    </citation>
    <scope>NUCLEOTIDE SEQUENCE</scope>
    <source>
        <strain evidence="1">Berkeley</strain>
    </source>
</reference>
<dbReference type="Proteomes" id="UP001165960">
    <property type="component" value="Unassembled WGS sequence"/>
</dbReference>
<dbReference type="EMBL" id="QTSX02006404">
    <property type="protein sequence ID" value="KAJ9055285.1"/>
    <property type="molecule type" value="Genomic_DNA"/>
</dbReference>
<gene>
    <name evidence="1" type="ORF">DSO57_1005391</name>
</gene>
<protein>
    <submittedName>
        <fullName evidence="1">Uncharacterized protein</fullName>
    </submittedName>
</protein>
<proteinExistence type="predicted"/>
<evidence type="ECO:0000313" key="2">
    <source>
        <dbReference type="Proteomes" id="UP001165960"/>
    </source>
</evidence>
<name>A0ACC2RZ44_9FUNG</name>
<organism evidence="1 2">
    <name type="scientific">Entomophthora muscae</name>
    <dbReference type="NCBI Taxonomy" id="34485"/>
    <lineage>
        <taxon>Eukaryota</taxon>
        <taxon>Fungi</taxon>
        <taxon>Fungi incertae sedis</taxon>
        <taxon>Zoopagomycota</taxon>
        <taxon>Entomophthoromycotina</taxon>
        <taxon>Entomophthoromycetes</taxon>
        <taxon>Entomophthorales</taxon>
        <taxon>Entomophthoraceae</taxon>
        <taxon>Entomophthora</taxon>
    </lineage>
</organism>